<reference evidence="2" key="1">
    <citation type="submission" date="2015-07" db="EMBL/GenBank/DDBJ databases">
        <title>Transcriptome Assembly of Anthurium amnicola.</title>
        <authorList>
            <person name="Suzuki J."/>
        </authorList>
    </citation>
    <scope>NUCLEOTIDE SEQUENCE</scope>
</reference>
<dbReference type="EMBL" id="GDJX01019575">
    <property type="protein sequence ID" value="JAT48361.1"/>
    <property type="molecule type" value="Transcribed_RNA"/>
</dbReference>
<evidence type="ECO:0000313" key="2">
    <source>
        <dbReference type="EMBL" id="JAT48361.1"/>
    </source>
</evidence>
<protein>
    <submittedName>
        <fullName evidence="2">Putative competence-damage inducible protein</fullName>
    </submittedName>
</protein>
<feature type="non-terminal residue" evidence="2">
    <location>
        <position position="1"/>
    </location>
</feature>
<gene>
    <name evidence="2" type="primary">cinA_3</name>
    <name evidence="2" type="ORF">g.159751</name>
</gene>
<organism evidence="2">
    <name type="scientific">Anthurium amnicola</name>
    <dbReference type="NCBI Taxonomy" id="1678845"/>
    <lineage>
        <taxon>Eukaryota</taxon>
        <taxon>Viridiplantae</taxon>
        <taxon>Streptophyta</taxon>
        <taxon>Embryophyta</taxon>
        <taxon>Tracheophyta</taxon>
        <taxon>Spermatophyta</taxon>
        <taxon>Magnoliopsida</taxon>
        <taxon>Liliopsida</taxon>
        <taxon>Araceae</taxon>
        <taxon>Pothoideae</taxon>
        <taxon>Potheae</taxon>
        <taxon>Anthurium</taxon>
    </lineage>
</organism>
<dbReference type="InterPro" id="IPR036653">
    <property type="entry name" value="CinA-like_C"/>
</dbReference>
<dbReference type="Gene3D" id="3.90.950.20">
    <property type="entry name" value="CinA-like"/>
    <property type="match status" value="1"/>
</dbReference>
<dbReference type="SUPFAM" id="SSF142433">
    <property type="entry name" value="CinA-like"/>
    <property type="match status" value="1"/>
</dbReference>
<sequence length="206" mass="22598">FINIINFFTIAKKITFFPYFLLFTLHNKKVVERLKLIMDQNAKSLVKLLTQHKLTLATCESLTSGKLASTITTVPGASLVLKGGLVVYSNEAKVNLAQVSQLTVEKYGVVSAECAREMARNIQQLLKADIAISLTGNAGPQAMEGKPVGLVFIGLAIREKLIVKSYRFSGSRLEVCQQVIDKAIKLIGDNCLLLIEQLELESISSL</sequence>
<feature type="domain" description="CinA C-terminal" evidence="1">
    <location>
        <begin position="40"/>
        <end position="188"/>
    </location>
</feature>
<dbReference type="NCBIfam" id="TIGR00199">
    <property type="entry name" value="PncC_domain"/>
    <property type="match status" value="1"/>
</dbReference>
<name>A0A1D1Y175_9ARAE</name>
<evidence type="ECO:0000259" key="1">
    <source>
        <dbReference type="Pfam" id="PF02464"/>
    </source>
</evidence>
<accession>A0A1D1Y175</accession>
<dbReference type="AlphaFoldDB" id="A0A1D1Y175"/>
<dbReference type="InterPro" id="IPR008136">
    <property type="entry name" value="CinA_C"/>
</dbReference>
<proteinExistence type="predicted"/>
<dbReference type="Pfam" id="PF02464">
    <property type="entry name" value="CinA"/>
    <property type="match status" value="1"/>
</dbReference>